<gene>
    <name evidence="3" type="ORF">PCOR1329_LOCUS57509</name>
</gene>
<feature type="compositionally biased region" description="Low complexity" evidence="2">
    <location>
        <begin position="301"/>
        <end position="314"/>
    </location>
</feature>
<sequence length="393" mass="41771">MSWVGLSECRDGRSLLKEIELQGLARRCQELEAVVTQLKSAQQDLLAQIGRMQSAQVSFERRGVELGAAKSRIAELESSLRDSATVAERRRLELEASQLARQQGEALLQEATCSLRSREEELQAAQQERTLATQALAASQRREQDSRRQLAQLQQQVEACSRSSAEIEGVLRAAQAREARLAQLEGAISAAAAGPPGPSLAEAPRTPRLPQDKSTPHLLECGGPSEQAPEPGEAARRSCDEARQELSSCSLRLGGASTAPWSPAPSARPLHSGLSSPESSPLQPRLPSSCFVGRAEGGGASVAAAAPPSTAPRLAEPRRPSAMQTRSVPQLPAQPRPRSRRSPRADKDHRGTSPGLGGGSWEAEGLQSLLAGAALALRRASPSGPRAARQTVH</sequence>
<feature type="coiled-coil region" evidence="1">
    <location>
        <begin position="21"/>
        <end position="48"/>
    </location>
</feature>
<evidence type="ECO:0000313" key="4">
    <source>
        <dbReference type="Proteomes" id="UP001189429"/>
    </source>
</evidence>
<evidence type="ECO:0000256" key="2">
    <source>
        <dbReference type="SAM" id="MobiDB-lite"/>
    </source>
</evidence>
<accession>A0ABN9VFA6</accession>
<feature type="compositionally biased region" description="Low complexity" evidence="2">
    <location>
        <begin position="190"/>
        <end position="204"/>
    </location>
</feature>
<proteinExistence type="predicted"/>
<reference evidence="3" key="1">
    <citation type="submission" date="2023-10" db="EMBL/GenBank/DDBJ databases">
        <authorList>
            <person name="Chen Y."/>
            <person name="Shah S."/>
            <person name="Dougan E. K."/>
            <person name="Thang M."/>
            <person name="Chan C."/>
        </authorList>
    </citation>
    <scope>NUCLEOTIDE SEQUENCE [LARGE SCALE GENOMIC DNA]</scope>
</reference>
<dbReference type="Proteomes" id="UP001189429">
    <property type="component" value="Unassembled WGS sequence"/>
</dbReference>
<evidence type="ECO:0000313" key="3">
    <source>
        <dbReference type="EMBL" id="CAK0871830.1"/>
    </source>
</evidence>
<feature type="compositionally biased region" description="Polar residues" evidence="2">
    <location>
        <begin position="273"/>
        <end position="282"/>
    </location>
</feature>
<feature type="region of interest" description="Disordered" evidence="2">
    <location>
        <begin position="190"/>
        <end position="241"/>
    </location>
</feature>
<dbReference type="EMBL" id="CAUYUJ010017106">
    <property type="protein sequence ID" value="CAK0871830.1"/>
    <property type="molecule type" value="Genomic_DNA"/>
</dbReference>
<feature type="region of interest" description="Disordered" evidence="2">
    <location>
        <begin position="254"/>
        <end position="363"/>
    </location>
</feature>
<comment type="caution">
    <text evidence="3">The sequence shown here is derived from an EMBL/GenBank/DDBJ whole genome shotgun (WGS) entry which is preliminary data.</text>
</comment>
<organism evidence="3 4">
    <name type="scientific">Prorocentrum cordatum</name>
    <dbReference type="NCBI Taxonomy" id="2364126"/>
    <lineage>
        <taxon>Eukaryota</taxon>
        <taxon>Sar</taxon>
        <taxon>Alveolata</taxon>
        <taxon>Dinophyceae</taxon>
        <taxon>Prorocentrales</taxon>
        <taxon>Prorocentraceae</taxon>
        <taxon>Prorocentrum</taxon>
    </lineage>
</organism>
<evidence type="ECO:0000256" key="1">
    <source>
        <dbReference type="SAM" id="Coils"/>
    </source>
</evidence>
<feature type="coiled-coil region" evidence="1">
    <location>
        <begin position="108"/>
        <end position="163"/>
    </location>
</feature>
<keyword evidence="4" id="KW-1185">Reference proteome</keyword>
<protein>
    <submittedName>
        <fullName evidence="3">Uncharacterized protein</fullName>
    </submittedName>
</protein>
<name>A0ABN9VFA6_9DINO</name>
<keyword evidence="1" id="KW-0175">Coiled coil</keyword>
<feature type="compositionally biased region" description="Low complexity" evidence="2">
    <location>
        <begin position="256"/>
        <end position="269"/>
    </location>
</feature>